<evidence type="ECO:0000313" key="1">
    <source>
        <dbReference type="EMBL" id="QIC67107.1"/>
    </source>
</evidence>
<protein>
    <submittedName>
        <fullName evidence="1">Uncharacterized protein</fullName>
    </submittedName>
</protein>
<gene>
    <name evidence="1" type="ORF">FSC10_06895</name>
</gene>
<dbReference type="EMBL" id="CP044463">
    <property type="protein sequence ID" value="QIC67107.1"/>
    <property type="molecule type" value="Genomic_DNA"/>
</dbReference>
<dbReference type="RefSeq" id="WP_163171258.1">
    <property type="nucleotide sequence ID" value="NZ_CP044463.1"/>
</dbReference>
<dbReference type="AlphaFoldDB" id="A0AAE7BWQ2"/>
<accession>A0AAE7BWQ2</accession>
<organism evidence="1 2">
    <name type="scientific">Acinetobacter schindleri</name>
    <dbReference type="NCBI Taxonomy" id="108981"/>
    <lineage>
        <taxon>Bacteria</taxon>
        <taxon>Pseudomonadati</taxon>
        <taxon>Pseudomonadota</taxon>
        <taxon>Gammaproteobacteria</taxon>
        <taxon>Moraxellales</taxon>
        <taxon>Moraxellaceae</taxon>
        <taxon>Acinetobacter</taxon>
    </lineage>
</organism>
<proteinExistence type="predicted"/>
<sequence length="323" mass="37416">MKDTLYISIFGLSLSLINVFKSTMVDVLSEKYNLVWTNLTDQKLQLLLVNADFVDLPHIQKIKNNNLTLLQVEKNPTLSSQVIENTLFLPFEHPHALIEWLQREFLSGTQSPHSIEQPILIVPSCSAKIAYQSFKLILDELFQPSGHSKYMIKNSDKRVALIDLEQHCFYPAIDWYPQPDSEFSIEPADLNSIVQFRTQVRPEDLNQGIWNFVWHHLQFDELEYPDYYRLAKWPQIKDFDQRKDLFKLAALFSEGSSVAYAQQQLKLGEKYIHQFLCASQLANMLEPISSDQAKFTQHATAAVQKEANKMMGFFSKLRKKLGI</sequence>
<reference evidence="1 2" key="1">
    <citation type="submission" date="2019-09" db="EMBL/GenBank/DDBJ databases">
        <title>Non-baumannii Acinetobacter spp. carrying blaNDM-1 isolated in China.</title>
        <authorList>
            <person name="Cui C."/>
            <person name="Chen C."/>
            <person name="Sun J."/>
            <person name="Liu Y."/>
        </authorList>
    </citation>
    <scope>NUCLEOTIDE SEQUENCE [LARGE SCALE GENOMIC DNA]</scope>
    <source>
        <strain evidence="1 2">HZE23-1</strain>
    </source>
</reference>
<name>A0AAE7BWQ2_9GAMM</name>
<evidence type="ECO:0000313" key="2">
    <source>
        <dbReference type="Proteomes" id="UP000503505"/>
    </source>
</evidence>
<dbReference type="Proteomes" id="UP000503505">
    <property type="component" value="Chromosome"/>
</dbReference>